<dbReference type="InterPro" id="IPR011250">
    <property type="entry name" value="OMP/PagP_B-barrel"/>
</dbReference>
<evidence type="ECO:0000259" key="3">
    <source>
        <dbReference type="Pfam" id="PF13505"/>
    </source>
</evidence>
<dbReference type="InterPro" id="IPR027385">
    <property type="entry name" value="Beta-barrel_OMP"/>
</dbReference>
<proteinExistence type="predicted"/>
<dbReference type="RefSeq" id="WP_253565366.1">
    <property type="nucleotide sequence ID" value="NZ_JAMZEK010000001.1"/>
</dbReference>
<feature type="domain" description="Outer membrane protein beta-barrel" evidence="3">
    <location>
        <begin position="9"/>
        <end position="171"/>
    </location>
</feature>
<dbReference type="Proteomes" id="UP001204615">
    <property type="component" value="Unassembled WGS sequence"/>
</dbReference>
<reference evidence="4 5" key="1">
    <citation type="submission" date="2022-06" db="EMBL/GenBank/DDBJ databases">
        <title>Dyella sp. Sa strain:Sa Genome sequencing.</title>
        <authorList>
            <person name="Park S."/>
        </authorList>
    </citation>
    <scope>NUCLEOTIDE SEQUENCE [LARGE SCALE GENOMIC DNA]</scope>
    <source>
        <strain evidence="4 5">Sa</strain>
    </source>
</reference>
<feature type="chain" id="PRO_5046193555" evidence="2">
    <location>
        <begin position="22"/>
        <end position="202"/>
    </location>
</feature>
<evidence type="ECO:0000313" key="4">
    <source>
        <dbReference type="EMBL" id="MCP1373608.1"/>
    </source>
</evidence>
<gene>
    <name evidence="4" type="ORF">NC595_05995</name>
</gene>
<evidence type="ECO:0000256" key="2">
    <source>
        <dbReference type="SAM" id="SignalP"/>
    </source>
</evidence>
<keyword evidence="1 2" id="KW-0732">Signal</keyword>
<dbReference type="InterPro" id="IPR006315">
    <property type="entry name" value="OM_autotransptr_brl_dom"/>
</dbReference>
<dbReference type="SUPFAM" id="SSF56925">
    <property type="entry name" value="OMPA-like"/>
    <property type="match status" value="1"/>
</dbReference>
<keyword evidence="5" id="KW-1185">Reference proteome</keyword>
<evidence type="ECO:0000313" key="5">
    <source>
        <dbReference type="Proteomes" id="UP001204615"/>
    </source>
</evidence>
<sequence>MSRKLLAASIVVLGLSTAVHAQGQRYFVSGVVGVAGGRLDGPYSEVYRDGGHDATGAVRVGAMWQDQLGWGIEAGYVDLGTASEQYVVYPANVNSDVRTRGLLVGGNVSYRFDAPWYLSARGGWLHAWTQLRTRVDGPYVVGSPSIDASGNGWYLGVGGGYDINEQLSIGLHDDLYRVRTSGGGARFSGYRETVTLQVEYRY</sequence>
<accession>A0ABT1FC28</accession>
<evidence type="ECO:0000256" key="1">
    <source>
        <dbReference type="ARBA" id="ARBA00022729"/>
    </source>
</evidence>
<protein>
    <submittedName>
        <fullName evidence="4">Porin family protein</fullName>
    </submittedName>
</protein>
<comment type="caution">
    <text evidence="4">The sequence shown here is derived from an EMBL/GenBank/DDBJ whole genome shotgun (WGS) entry which is preliminary data.</text>
</comment>
<dbReference type="Gene3D" id="2.40.160.20">
    <property type="match status" value="1"/>
</dbReference>
<dbReference type="Pfam" id="PF13505">
    <property type="entry name" value="OMP_b-brl"/>
    <property type="match status" value="1"/>
</dbReference>
<dbReference type="NCBIfam" id="TIGR01414">
    <property type="entry name" value="autotrans_barl"/>
    <property type="match status" value="1"/>
</dbReference>
<dbReference type="EMBL" id="JAMZEK010000001">
    <property type="protein sequence ID" value="MCP1373608.1"/>
    <property type="molecule type" value="Genomic_DNA"/>
</dbReference>
<name>A0ABT1FC28_9GAMM</name>
<organism evidence="4 5">
    <name type="scientific">Dyella lutea</name>
    <dbReference type="NCBI Taxonomy" id="2950441"/>
    <lineage>
        <taxon>Bacteria</taxon>
        <taxon>Pseudomonadati</taxon>
        <taxon>Pseudomonadota</taxon>
        <taxon>Gammaproteobacteria</taxon>
        <taxon>Lysobacterales</taxon>
        <taxon>Rhodanobacteraceae</taxon>
        <taxon>Dyella</taxon>
    </lineage>
</organism>
<feature type="signal peptide" evidence="2">
    <location>
        <begin position="1"/>
        <end position="21"/>
    </location>
</feature>